<evidence type="ECO:0000259" key="1">
    <source>
        <dbReference type="Pfam" id="PF14332"/>
    </source>
</evidence>
<sequence>MKGDLSKIELADVVKALSLIGKSGRITVTAEGQRGSIYLKRGAVIAAEDGRLRGEDALYSLALKSSGMFQYDPATTLVDQNIHLGTESLFIGLSSKVDRYKYLLTRGPQLEDRLTFKGKPDDPQFNEEMFTILQLLARPSAVRDVLKRSPYSRLQTLELIAKLCAAQTLTVTRKSAIVAKDEEHEEVEQEVGASLETGLDTVSIGELVQILVLIRRDGHLTAAWDDREGEVFIEHGNITFATVESLEGLGAVYRLLTWKEGYCKFFADVAAQKRNIKKNIESIFVEGIDILAKFNKFMDEFPSLNAYIDVISVTGQENISDKEAKILRLVNQHETLNDVIKHSPFSDVETLELTAKLYNQRMIGLSKGMRGQTEVDYDKEAEDLLKDLL</sequence>
<dbReference type="AlphaFoldDB" id="A0A0S6VQ63"/>
<evidence type="ECO:0000313" key="2">
    <source>
        <dbReference type="EMBL" id="GAK49259.1"/>
    </source>
</evidence>
<dbReference type="Proteomes" id="UP000030700">
    <property type="component" value="Unassembled WGS sequence"/>
</dbReference>
<proteinExistence type="predicted"/>
<organism evidence="2">
    <name type="scientific">Candidatus Moduliflexus flocculans</name>
    <dbReference type="NCBI Taxonomy" id="1499966"/>
    <lineage>
        <taxon>Bacteria</taxon>
        <taxon>Candidatus Moduliflexota</taxon>
        <taxon>Candidatus Moduliflexia</taxon>
        <taxon>Candidatus Moduliflexales</taxon>
        <taxon>Candidatus Moduliflexaceae</taxon>
    </lineage>
</organism>
<feature type="domain" description="PatA-like N-terminal" evidence="1">
    <location>
        <begin position="2"/>
        <end position="98"/>
    </location>
</feature>
<dbReference type="InterPro" id="IPR025497">
    <property type="entry name" value="PatA-like_N"/>
</dbReference>
<name>A0A0S6VQ63_9BACT</name>
<dbReference type="Pfam" id="PF14332">
    <property type="entry name" value="DUF4388"/>
    <property type="match status" value="2"/>
</dbReference>
<dbReference type="PANTHER" id="PTHR36304:SF4">
    <property type="entry name" value="DUF4388 DOMAIN-CONTAINING PROTEIN"/>
    <property type="match status" value="1"/>
</dbReference>
<evidence type="ECO:0000313" key="3">
    <source>
        <dbReference type="Proteomes" id="UP000030700"/>
    </source>
</evidence>
<gene>
    <name evidence="2" type="ORF">U14_00480</name>
</gene>
<dbReference type="HOGENOM" id="CLU_717005_0_0_0"/>
<dbReference type="STRING" id="1499966.U14_00480"/>
<accession>A0A0S6VQ63</accession>
<dbReference type="EMBL" id="DF820455">
    <property type="protein sequence ID" value="GAK49259.1"/>
    <property type="molecule type" value="Genomic_DNA"/>
</dbReference>
<reference evidence="2" key="1">
    <citation type="journal article" date="2015" name="PeerJ">
        <title>First genomic representation of candidate bacterial phylum KSB3 points to enhanced environmental sensing as a trigger of wastewater bulking.</title>
        <authorList>
            <person name="Sekiguchi Y."/>
            <person name="Ohashi A."/>
            <person name="Parks D.H."/>
            <person name="Yamauchi T."/>
            <person name="Tyson G.W."/>
            <person name="Hugenholtz P."/>
        </authorList>
    </citation>
    <scope>NUCLEOTIDE SEQUENCE [LARGE SCALE GENOMIC DNA]</scope>
</reference>
<protein>
    <recommendedName>
        <fullName evidence="1">PatA-like N-terminal domain-containing protein</fullName>
    </recommendedName>
</protein>
<feature type="domain" description="PatA-like N-terminal" evidence="1">
    <location>
        <begin position="199"/>
        <end position="290"/>
    </location>
</feature>
<keyword evidence="3" id="KW-1185">Reference proteome</keyword>
<dbReference type="PANTHER" id="PTHR36304">
    <property type="entry name" value="DOMAIN GTPASE-ACTIVATING PROTEIN, PUTATIVE-RELATED-RELATED"/>
    <property type="match status" value="1"/>
</dbReference>